<gene>
    <name evidence="2" type="ORF">ABIE19_000065</name>
</gene>
<dbReference type="PRINTS" id="PR00111">
    <property type="entry name" value="ABHYDROLASE"/>
</dbReference>
<evidence type="ECO:0000259" key="1">
    <source>
        <dbReference type="Pfam" id="PF12697"/>
    </source>
</evidence>
<dbReference type="PRINTS" id="PR00412">
    <property type="entry name" value="EPOXHYDRLASE"/>
</dbReference>
<organism evidence="2 3">
    <name type="scientific">Brevundimonas faecalis</name>
    <dbReference type="NCBI Taxonomy" id="947378"/>
    <lineage>
        <taxon>Bacteria</taxon>
        <taxon>Pseudomonadati</taxon>
        <taxon>Pseudomonadota</taxon>
        <taxon>Alphaproteobacteria</taxon>
        <taxon>Caulobacterales</taxon>
        <taxon>Caulobacteraceae</taxon>
        <taxon>Brevundimonas</taxon>
    </lineage>
</organism>
<dbReference type="RefSeq" id="WP_354087117.1">
    <property type="nucleotide sequence ID" value="NZ_JBEPTF010000001.1"/>
</dbReference>
<sequence length="307" mass="33714">MVVALPAAWRPEAMDALTQSAPRRLTVPIDNRWGAGRMAVLDFGAPDRPVDLVFVHANGFNAWTYRSLLQPLSGALRIWAPDLRGHGRTRLPADPRGRRSWIDHRDDLISLLDGLDGPPVALAGHSIGGTSGLLAAAERPEKVSRLLLLDPVIWRREMVLAMSLPFVGRLAARSPIVAGTLKRRSIFDSREQALAAYRGRGAFKGWSDMMLADYLLDGLIETDRGFELTCSPAWEASNYAAQAHNPWRALRRYPGGVRVLKAATGSLTHMSETQGDRLRVEQVAGSGHLLPMTHPEVVRDALFDLGV</sequence>
<dbReference type="Proteomes" id="UP001549313">
    <property type="component" value="Unassembled WGS sequence"/>
</dbReference>
<dbReference type="InterPro" id="IPR050228">
    <property type="entry name" value="Carboxylesterase_BioH"/>
</dbReference>
<evidence type="ECO:0000313" key="3">
    <source>
        <dbReference type="Proteomes" id="UP001549313"/>
    </source>
</evidence>
<evidence type="ECO:0000313" key="2">
    <source>
        <dbReference type="EMBL" id="MET4682156.1"/>
    </source>
</evidence>
<accession>A0ABV2R6F6</accession>
<keyword evidence="3" id="KW-1185">Reference proteome</keyword>
<dbReference type="SUPFAM" id="SSF53474">
    <property type="entry name" value="alpha/beta-Hydrolases"/>
    <property type="match status" value="1"/>
</dbReference>
<protein>
    <submittedName>
        <fullName evidence="2">Pimeloyl-ACP methyl ester carboxylesterase</fullName>
    </submittedName>
</protein>
<dbReference type="PANTHER" id="PTHR43194:SF2">
    <property type="entry name" value="PEROXISOMAL MEMBRANE PROTEIN LPX1"/>
    <property type="match status" value="1"/>
</dbReference>
<dbReference type="InterPro" id="IPR000639">
    <property type="entry name" value="Epox_hydrolase-like"/>
</dbReference>
<dbReference type="Pfam" id="PF12697">
    <property type="entry name" value="Abhydrolase_6"/>
    <property type="match status" value="1"/>
</dbReference>
<dbReference type="Gene3D" id="3.40.50.1820">
    <property type="entry name" value="alpha/beta hydrolase"/>
    <property type="match status" value="1"/>
</dbReference>
<reference evidence="2 3" key="1">
    <citation type="submission" date="2024-06" db="EMBL/GenBank/DDBJ databases">
        <title>Sorghum-associated microbial communities from plants grown in Nebraska, USA.</title>
        <authorList>
            <person name="Schachtman D."/>
        </authorList>
    </citation>
    <scope>NUCLEOTIDE SEQUENCE [LARGE SCALE GENOMIC DNA]</scope>
    <source>
        <strain evidence="2 3">2814</strain>
    </source>
</reference>
<dbReference type="InterPro" id="IPR000073">
    <property type="entry name" value="AB_hydrolase_1"/>
</dbReference>
<feature type="domain" description="AB hydrolase-1" evidence="1">
    <location>
        <begin position="52"/>
        <end position="301"/>
    </location>
</feature>
<dbReference type="InterPro" id="IPR029058">
    <property type="entry name" value="AB_hydrolase_fold"/>
</dbReference>
<name>A0ABV2R6F6_9CAUL</name>
<dbReference type="EMBL" id="JBEPTF010000001">
    <property type="protein sequence ID" value="MET4682156.1"/>
    <property type="molecule type" value="Genomic_DNA"/>
</dbReference>
<comment type="caution">
    <text evidence="2">The sequence shown here is derived from an EMBL/GenBank/DDBJ whole genome shotgun (WGS) entry which is preliminary data.</text>
</comment>
<proteinExistence type="predicted"/>
<dbReference type="PANTHER" id="PTHR43194">
    <property type="entry name" value="HYDROLASE ALPHA/BETA FOLD FAMILY"/>
    <property type="match status" value="1"/>
</dbReference>